<name>A0A1H8BK79_9BACT</name>
<dbReference type="Pfam" id="PF04862">
    <property type="entry name" value="DUF642"/>
    <property type="match status" value="1"/>
</dbReference>
<organism evidence="4 5">
    <name type="scientific">Syntrophus gentianae</name>
    <dbReference type="NCBI Taxonomy" id="43775"/>
    <lineage>
        <taxon>Bacteria</taxon>
        <taxon>Pseudomonadati</taxon>
        <taxon>Thermodesulfobacteriota</taxon>
        <taxon>Syntrophia</taxon>
        <taxon>Syntrophales</taxon>
        <taxon>Syntrophaceae</taxon>
        <taxon>Syntrophus</taxon>
    </lineage>
</organism>
<gene>
    <name evidence="4" type="ORF">SAMN04489760_1565</name>
</gene>
<feature type="signal peptide" evidence="2">
    <location>
        <begin position="1"/>
        <end position="22"/>
    </location>
</feature>
<keyword evidence="1" id="KW-1133">Transmembrane helix</keyword>
<keyword evidence="1" id="KW-0472">Membrane</keyword>
<reference evidence="4 5" key="1">
    <citation type="submission" date="2016-10" db="EMBL/GenBank/DDBJ databases">
        <authorList>
            <person name="de Groot N.N."/>
        </authorList>
    </citation>
    <scope>NUCLEOTIDE SEQUENCE [LARGE SCALE GENOMIC DNA]</scope>
    <source>
        <strain evidence="4 5">DSM 8423</strain>
    </source>
</reference>
<evidence type="ECO:0000313" key="4">
    <source>
        <dbReference type="EMBL" id="SEM82869.1"/>
    </source>
</evidence>
<dbReference type="Proteomes" id="UP000198744">
    <property type="component" value="Unassembled WGS sequence"/>
</dbReference>
<dbReference type="Gene3D" id="2.60.120.260">
    <property type="entry name" value="Galactose-binding domain-like"/>
    <property type="match status" value="1"/>
</dbReference>
<keyword evidence="5" id="KW-1185">Reference proteome</keyword>
<dbReference type="OrthoDB" id="8708738at2"/>
<protein>
    <submittedName>
        <fullName evidence="4">VPLPA-CTERM protein sorting domain-containing protein/choice-of-anchor C domain-containing protein</fullName>
    </submittedName>
</protein>
<dbReference type="RefSeq" id="WP_093884980.1">
    <property type="nucleotide sequence ID" value="NZ_FOBS01000056.1"/>
</dbReference>
<dbReference type="InterPro" id="IPR006946">
    <property type="entry name" value="DGR2-like_dom"/>
</dbReference>
<evidence type="ECO:0000256" key="1">
    <source>
        <dbReference type="SAM" id="Phobius"/>
    </source>
</evidence>
<dbReference type="AlphaFoldDB" id="A0A1H8BK79"/>
<keyword evidence="1" id="KW-0812">Transmembrane</keyword>
<proteinExistence type="predicted"/>
<evidence type="ECO:0000256" key="2">
    <source>
        <dbReference type="SAM" id="SignalP"/>
    </source>
</evidence>
<evidence type="ECO:0000313" key="5">
    <source>
        <dbReference type="Proteomes" id="UP000198744"/>
    </source>
</evidence>
<feature type="domain" description="DUF642" evidence="3">
    <location>
        <begin position="24"/>
        <end position="186"/>
    </location>
</feature>
<accession>A0A1H8BK79</accession>
<feature type="chain" id="PRO_5011743343" evidence="2">
    <location>
        <begin position="23"/>
        <end position="214"/>
    </location>
</feature>
<dbReference type="STRING" id="43775.SAMN04489760_1565"/>
<evidence type="ECO:0000259" key="3">
    <source>
        <dbReference type="Pfam" id="PF04862"/>
    </source>
</evidence>
<feature type="transmembrane region" description="Helical" evidence="1">
    <location>
        <begin position="189"/>
        <end position="208"/>
    </location>
</feature>
<sequence>MKKLFLLALVALACIAPSLSFANLVVNGSFETGFSNWAGPVWATYSFTGWTVTKGSIDVSYAPSGNWWQAADGQFSLDMNGSSVGEIRSDAFSTTPGQTYIVHFAMAGNPSGQYGKTMTMDVSVNGDTPQTFSHLVTEPSYYAGMPLSWENMSFTFVADADWSYLTFTSTYTGSQYQGPTLDSVRVDAVPLPASLLLFAPGLLGLAGLRRKFSK</sequence>
<dbReference type="EMBL" id="FOBS01000056">
    <property type="protein sequence ID" value="SEM82869.1"/>
    <property type="molecule type" value="Genomic_DNA"/>
</dbReference>
<keyword evidence="2" id="KW-0732">Signal</keyword>